<gene>
    <name evidence="1" type="ORF">RGCCGE502_25328</name>
</gene>
<evidence type="ECO:0000313" key="2">
    <source>
        <dbReference type="Proteomes" id="UP000014411"/>
    </source>
</evidence>
<evidence type="ECO:0000313" key="1">
    <source>
        <dbReference type="EMBL" id="EPE95270.1"/>
    </source>
</evidence>
<name>S3HAM7_9HYPH</name>
<dbReference type="STRING" id="990285.RGCCGE502_25328"/>
<protein>
    <submittedName>
        <fullName evidence="1">Uncharacterized protein</fullName>
    </submittedName>
</protein>
<sequence>MMSSLLSSVASRDRKFTTSDIGVISVFNMIAFDWLRIDVPASRHADVHMRTGESVPGDVPRFDFYRPLP</sequence>
<organism evidence="1 2">
    <name type="scientific">Rhizobium grahamii CCGE 502</name>
    <dbReference type="NCBI Taxonomy" id="990285"/>
    <lineage>
        <taxon>Bacteria</taxon>
        <taxon>Pseudomonadati</taxon>
        <taxon>Pseudomonadota</taxon>
        <taxon>Alphaproteobacteria</taxon>
        <taxon>Hyphomicrobiales</taxon>
        <taxon>Rhizobiaceae</taxon>
        <taxon>Rhizobium/Agrobacterium group</taxon>
        <taxon>Rhizobium</taxon>
    </lineage>
</organism>
<reference evidence="1 2" key="1">
    <citation type="journal article" date="2012" name="J. Bacteriol.">
        <title>Genome sequence of Rhizobium grahamii CCGE502, a broad-host-range symbiont with low nodulation competitiveness in Phaseolus vulgaris.</title>
        <authorList>
            <person name="Althabegoiti M.J."/>
            <person name="Lozano L."/>
            <person name="Torres-Tejerizo G."/>
            <person name="Ormeno-Orrillo E."/>
            <person name="Rogel M.A."/>
            <person name="Gonzalez V."/>
            <person name="Martinez-Romero E."/>
        </authorList>
    </citation>
    <scope>NUCLEOTIDE SEQUENCE [LARGE SCALE GENOMIC DNA]</scope>
    <source>
        <strain evidence="1 2">CCGE 502</strain>
    </source>
</reference>
<proteinExistence type="predicted"/>
<accession>S3HAM7</accession>
<dbReference type="HOGENOM" id="CLU_2773045_0_0_5"/>
<keyword evidence="2" id="KW-1185">Reference proteome</keyword>
<dbReference type="Proteomes" id="UP000014411">
    <property type="component" value="Unassembled WGS sequence"/>
</dbReference>
<dbReference type="AlphaFoldDB" id="S3HAM7"/>
<dbReference type="EMBL" id="AEYE02000031">
    <property type="protein sequence ID" value="EPE95270.1"/>
    <property type="molecule type" value="Genomic_DNA"/>
</dbReference>
<comment type="caution">
    <text evidence="1">The sequence shown here is derived from an EMBL/GenBank/DDBJ whole genome shotgun (WGS) entry which is preliminary data.</text>
</comment>